<dbReference type="PATRIC" id="fig|44252.3.peg.2536"/>
<dbReference type="RefSeq" id="WP_115311175.1">
    <property type="nucleotide sequence ID" value="NZ_JAKOBR010000176.1"/>
</dbReference>
<dbReference type="PROSITE" id="PS00869">
    <property type="entry name" value="RENAL_DIPEPTIDASE_1"/>
    <property type="match status" value="1"/>
</dbReference>
<evidence type="ECO:0000313" key="2">
    <source>
        <dbReference type="EMBL" id="MUG21726.1"/>
    </source>
</evidence>
<dbReference type="SUPFAM" id="SSF51556">
    <property type="entry name" value="Metallo-dependent hydrolases"/>
    <property type="match status" value="1"/>
</dbReference>
<dbReference type="GeneID" id="77006805"/>
<dbReference type="Gene3D" id="3.20.20.140">
    <property type="entry name" value="Metal-dependent hydrolases"/>
    <property type="match status" value="1"/>
</dbReference>
<reference evidence="2 4" key="2">
    <citation type="submission" date="2019-11" db="EMBL/GenBank/DDBJ databases">
        <title>Draft genome sequences of five Paenibacillus species of dairy origin.</title>
        <authorList>
            <person name="Olajide A.M."/>
            <person name="Chen S."/>
            <person name="Lapointe G."/>
        </authorList>
    </citation>
    <scope>NUCLEOTIDE SEQUENCE [LARGE SCALE GENOMIC DNA]</scope>
    <source>
        <strain evidence="2 4">3CT49</strain>
    </source>
</reference>
<dbReference type="Pfam" id="PF01244">
    <property type="entry name" value="Peptidase_M19"/>
    <property type="match status" value="1"/>
</dbReference>
<dbReference type="InterPro" id="IPR008257">
    <property type="entry name" value="Pept_M19"/>
</dbReference>
<evidence type="ECO:0000313" key="4">
    <source>
        <dbReference type="Proteomes" id="UP000442469"/>
    </source>
</evidence>
<dbReference type="EMBL" id="JMQA01000024">
    <property type="protein sequence ID" value="KFN09164.1"/>
    <property type="molecule type" value="Genomic_DNA"/>
</dbReference>
<dbReference type="GO" id="GO:0006508">
    <property type="term" value="P:proteolysis"/>
    <property type="evidence" value="ECO:0007669"/>
    <property type="project" value="InterPro"/>
</dbReference>
<sequence length="320" mass="35843">MKYPVIDFHCDALSKMMLDPALDFASDERLDVNLRRMKDGGVALQCFAIFLSERLGTPKMEHVLGQLDLFRQKIKTLGVSEIRTAEDVEALERKGGIGGFLSLEGADGLEGNLHYLRICYERGVRFLGITWNHANWAADGIMEPKGRGFTPQGLELVKACHELGIILDVSHLSVKGFWELAELADRAGKPFIASHSNAYSVCGHARNLRDDQIKEIVRLRGRIGITFVPWFVKEGRNVASRDILPHLDRICSLGGAGTIMFGSDFDGIESHLSDLRHAGHYAQWQETLLKYYPEELVRGWLYGHAAAFLRAWLPKGEKAL</sequence>
<dbReference type="HOGENOM" id="CLU_031404_2_1_9"/>
<gene>
    <name evidence="1" type="ORF">DJ90_2613</name>
    <name evidence="2" type="ORF">GNQ08_04690</name>
</gene>
<protein>
    <submittedName>
        <fullName evidence="2">Membrane dipeptidase</fullName>
    </submittedName>
</protein>
<keyword evidence="3" id="KW-1185">Reference proteome</keyword>
<dbReference type="PROSITE" id="PS51365">
    <property type="entry name" value="RENAL_DIPEPTIDASE_2"/>
    <property type="match status" value="1"/>
</dbReference>
<dbReference type="GO" id="GO:0070573">
    <property type="term" value="F:metallodipeptidase activity"/>
    <property type="evidence" value="ECO:0007669"/>
    <property type="project" value="InterPro"/>
</dbReference>
<dbReference type="OrthoDB" id="9804920at2"/>
<dbReference type="STRING" id="44252.DJ90_2613"/>
<comment type="caution">
    <text evidence="1">The sequence shown here is derived from an EMBL/GenBank/DDBJ whole genome shotgun (WGS) entry which is preliminary data.</text>
</comment>
<dbReference type="InterPro" id="IPR000180">
    <property type="entry name" value="Dipep_AS"/>
</dbReference>
<dbReference type="AlphaFoldDB" id="A0A090ZCY7"/>
<name>A0A090ZCY7_PAEMA</name>
<dbReference type="PANTHER" id="PTHR10443">
    <property type="entry name" value="MICROSOMAL DIPEPTIDASE"/>
    <property type="match status" value="1"/>
</dbReference>
<proteinExistence type="predicted"/>
<dbReference type="InterPro" id="IPR032466">
    <property type="entry name" value="Metal_Hydrolase"/>
</dbReference>
<evidence type="ECO:0000313" key="3">
    <source>
        <dbReference type="Proteomes" id="UP000029278"/>
    </source>
</evidence>
<reference evidence="1 3" key="1">
    <citation type="submission" date="2014-04" db="EMBL/GenBank/DDBJ databases">
        <authorList>
            <person name="Bishop-Lilly K.A."/>
            <person name="Broomall S.M."/>
            <person name="Chain P.S."/>
            <person name="Chertkov O."/>
            <person name="Coyne S.R."/>
            <person name="Daligault H.E."/>
            <person name="Davenport K.W."/>
            <person name="Erkkila T."/>
            <person name="Frey K.G."/>
            <person name="Gibbons H.S."/>
            <person name="Gu W."/>
            <person name="Jaissle J."/>
            <person name="Johnson S.L."/>
            <person name="Koroleva G.I."/>
            <person name="Ladner J.T."/>
            <person name="Lo C.-C."/>
            <person name="Minogue T.D."/>
            <person name="Munk C."/>
            <person name="Palacios G.F."/>
            <person name="Redden C.L."/>
            <person name="Rosenzweig C.N."/>
            <person name="Scholz M.B."/>
            <person name="Teshima H."/>
            <person name="Xu Y."/>
        </authorList>
    </citation>
    <scope>NUCLEOTIDE SEQUENCE [LARGE SCALE GENOMIC DNA]</scope>
    <source>
        <strain evidence="1 3">8244</strain>
    </source>
</reference>
<dbReference type="Proteomes" id="UP000029278">
    <property type="component" value="Unassembled WGS sequence"/>
</dbReference>
<dbReference type="Proteomes" id="UP000442469">
    <property type="component" value="Unassembled WGS sequence"/>
</dbReference>
<dbReference type="PANTHER" id="PTHR10443:SF12">
    <property type="entry name" value="DIPEPTIDASE"/>
    <property type="match status" value="1"/>
</dbReference>
<accession>A0A090ZCY7</accession>
<organism evidence="1 3">
    <name type="scientific">Paenibacillus macerans</name>
    <name type="common">Bacillus macerans</name>
    <dbReference type="NCBI Taxonomy" id="44252"/>
    <lineage>
        <taxon>Bacteria</taxon>
        <taxon>Bacillati</taxon>
        <taxon>Bacillota</taxon>
        <taxon>Bacilli</taxon>
        <taxon>Bacillales</taxon>
        <taxon>Paenibacillaceae</taxon>
        <taxon>Paenibacillus</taxon>
    </lineage>
</organism>
<evidence type="ECO:0000313" key="1">
    <source>
        <dbReference type="EMBL" id="KFN09164.1"/>
    </source>
</evidence>
<dbReference type="EMBL" id="WNZZ01000002">
    <property type="protein sequence ID" value="MUG21726.1"/>
    <property type="molecule type" value="Genomic_DNA"/>
</dbReference>